<dbReference type="NCBIfam" id="TIGR00756">
    <property type="entry name" value="PPR"/>
    <property type="match status" value="6"/>
</dbReference>
<proteinExistence type="inferred from homology"/>
<feature type="repeat" description="PPR" evidence="3">
    <location>
        <begin position="246"/>
        <end position="280"/>
    </location>
</feature>
<feature type="repeat" description="PPR" evidence="3">
    <location>
        <begin position="551"/>
        <end position="585"/>
    </location>
</feature>
<dbReference type="InterPro" id="IPR032867">
    <property type="entry name" value="DYW_dom"/>
</dbReference>
<dbReference type="InterPro" id="IPR011990">
    <property type="entry name" value="TPR-like_helical_dom_sf"/>
</dbReference>
<reference evidence="6" key="2">
    <citation type="submission" date="2025-08" db="UniProtKB">
        <authorList>
            <consortium name="RefSeq"/>
        </authorList>
    </citation>
    <scope>IDENTIFICATION</scope>
    <source>
        <tissue evidence="6">Leaf</tissue>
    </source>
</reference>
<dbReference type="Pfam" id="PF20431">
    <property type="entry name" value="E_motif"/>
    <property type="match status" value="1"/>
</dbReference>
<dbReference type="Gene3D" id="1.25.40.10">
    <property type="entry name" value="Tetratricopeptide repeat domain"/>
    <property type="match status" value="6"/>
</dbReference>
<evidence type="ECO:0000256" key="3">
    <source>
        <dbReference type="PROSITE-ProRule" id="PRU00708"/>
    </source>
</evidence>
<evidence type="ECO:0000256" key="1">
    <source>
        <dbReference type="ARBA" id="ARBA00006643"/>
    </source>
</evidence>
<keyword evidence="2" id="KW-0677">Repeat</keyword>
<gene>
    <name evidence="6" type="primary">LOC110783554</name>
</gene>
<dbReference type="PROSITE" id="PS51375">
    <property type="entry name" value="PPR"/>
    <property type="match status" value="6"/>
</dbReference>
<evidence type="ECO:0000313" key="6">
    <source>
        <dbReference type="RefSeq" id="XP_056684186.1"/>
    </source>
</evidence>
<dbReference type="PANTHER" id="PTHR47926:SF377">
    <property type="entry name" value="OS04G0469400 PROTEIN"/>
    <property type="match status" value="1"/>
</dbReference>
<sequence length="959" mass="107345">MASSIQPSLLNSSLTTMPNYHILKNTHFNIPLKTSKIETKSISSSPLKEICKQGNLKEAFLSLTNYLSHQNVAHLSPDEAFSSVIELCAGKKSTREGKQIHTHVIKSNGHGNSVFLRTKLVFFYGKCGAVVDAKKVFDEMPQRTIFSWNAMLGAYVSNGKPRETLELYQGMRVLGVNVDACTFPCVIKACGLIKDLRLGSEIHGFAVKSGCESNGFVVNALVSMYAKCEDTVGARQLFDRIQEKDDVVLWNSIISAYSASGKPIEAITLFREMEKAGVGMNSYTYVSALQACEEPFRRLGMEIHAAILKSNDHTHLYVANALLVMYTRCGRMKEAAQIFLKMTDKDSITWNSMLSGFVQNGFYNQALQFFHETLVAGQVADQVSLISILGTSGRLKNLLNGMEAHAYAMKNGLDSDIQVANSLIDMYSKCCHVNYMERVFRSMFCRDVVSWTTVIAGYAQSNHHTKALDVFREVQTDGPEDGVNIDAMMIGSVLLACTSLRQLNHVKETHGYILRKGLSDLVLDNTLVDAYGECNNIELAFSMFKLIENKDVVSWTSMISAYVDNGFGDKALSLFRSMIKDGLKPDSVALISLLSATASLSALKKGKEVHGFLIKQGFLLEGSIASSLVDMYARCGTLENSFKVFDIVKEKDTVLWTCMIHACGMHGCGKEAVELFNKMKMENIKPDHITFLALLYACSHSGMIDEGKRYLEIMKDEYKFEPWPEHYACVVDLLGRANRLKEAYQFVKTIVEPGAVVWCALLGACHVHCNKELGEIAAEKLLDSEPENPGNYVLVSNMFAAFKRWDDVELVRERMKEKGLKKTPACSWLEMRGKVHSFMARDKTHPQSDQIYEKLDEVIEVLKKEGGYVAETKYVLHNVDEEEKTKMLYGHSERLAIAYALLESSKGAPIRVNKNLRVCGDCHAFIKLVSEFFDREIIVRDASRFHHFRHGSCSCGDFW</sequence>
<dbReference type="Pfam" id="PF14432">
    <property type="entry name" value="DYW_deaminase"/>
    <property type="match status" value="1"/>
</dbReference>
<keyword evidence="5" id="KW-1185">Reference proteome</keyword>
<name>A0ABM3QLE7_SPIOL</name>
<evidence type="ECO:0000256" key="2">
    <source>
        <dbReference type="ARBA" id="ARBA00022737"/>
    </source>
</evidence>
<dbReference type="InterPro" id="IPR046848">
    <property type="entry name" value="E_motif"/>
</dbReference>
<evidence type="ECO:0000313" key="5">
    <source>
        <dbReference type="Proteomes" id="UP000813463"/>
    </source>
</evidence>
<dbReference type="InterPro" id="IPR046849">
    <property type="entry name" value="E2_motif"/>
</dbReference>
<dbReference type="InterPro" id="IPR046960">
    <property type="entry name" value="PPR_At4g14850-like_plant"/>
</dbReference>
<dbReference type="InterPro" id="IPR002885">
    <property type="entry name" value="PPR_rpt"/>
</dbReference>
<accession>A0ABM3QLE7</accession>
<feature type="domain" description="DYW" evidence="4">
    <location>
        <begin position="867"/>
        <end position="959"/>
    </location>
</feature>
<comment type="similarity">
    <text evidence="1">Belongs to the PPR family. PCMP-H subfamily.</text>
</comment>
<feature type="repeat" description="PPR" evidence="3">
    <location>
        <begin position="346"/>
        <end position="380"/>
    </location>
</feature>
<feature type="repeat" description="PPR" evidence="3">
    <location>
        <begin position="144"/>
        <end position="178"/>
    </location>
</feature>
<feature type="repeat" description="PPR" evidence="3">
    <location>
        <begin position="652"/>
        <end position="686"/>
    </location>
</feature>
<dbReference type="PANTHER" id="PTHR47926">
    <property type="entry name" value="PENTATRICOPEPTIDE REPEAT-CONTAINING PROTEIN"/>
    <property type="match status" value="1"/>
</dbReference>
<evidence type="ECO:0000259" key="4">
    <source>
        <dbReference type="Pfam" id="PF14432"/>
    </source>
</evidence>
<dbReference type="Pfam" id="PF20430">
    <property type="entry name" value="Eplus_motif"/>
    <property type="match status" value="1"/>
</dbReference>
<dbReference type="GeneID" id="110783554"/>
<dbReference type="RefSeq" id="XP_056684186.1">
    <property type="nucleotide sequence ID" value="XM_056828208.1"/>
</dbReference>
<dbReference type="Pfam" id="PF13041">
    <property type="entry name" value="PPR_2"/>
    <property type="match status" value="4"/>
</dbReference>
<feature type="repeat" description="PPR" evidence="3">
    <location>
        <begin position="447"/>
        <end position="481"/>
    </location>
</feature>
<reference evidence="5" key="1">
    <citation type="journal article" date="2021" name="Nat. Commun.">
        <title>Genomic analyses provide insights into spinach domestication and the genetic basis of agronomic traits.</title>
        <authorList>
            <person name="Cai X."/>
            <person name="Sun X."/>
            <person name="Xu C."/>
            <person name="Sun H."/>
            <person name="Wang X."/>
            <person name="Ge C."/>
            <person name="Zhang Z."/>
            <person name="Wang Q."/>
            <person name="Fei Z."/>
            <person name="Jiao C."/>
            <person name="Wang Q."/>
        </authorList>
    </citation>
    <scope>NUCLEOTIDE SEQUENCE [LARGE SCALE GENOMIC DNA]</scope>
    <source>
        <strain evidence="5">cv. Varoflay</strain>
    </source>
</reference>
<organism evidence="5 6">
    <name type="scientific">Spinacia oleracea</name>
    <name type="common">Spinach</name>
    <dbReference type="NCBI Taxonomy" id="3562"/>
    <lineage>
        <taxon>Eukaryota</taxon>
        <taxon>Viridiplantae</taxon>
        <taxon>Streptophyta</taxon>
        <taxon>Embryophyta</taxon>
        <taxon>Tracheophyta</taxon>
        <taxon>Spermatophyta</taxon>
        <taxon>Magnoliopsida</taxon>
        <taxon>eudicotyledons</taxon>
        <taxon>Gunneridae</taxon>
        <taxon>Pentapetalae</taxon>
        <taxon>Caryophyllales</taxon>
        <taxon>Chenopodiaceae</taxon>
        <taxon>Chenopodioideae</taxon>
        <taxon>Anserineae</taxon>
        <taxon>Spinacia</taxon>
    </lineage>
</organism>
<dbReference type="Proteomes" id="UP000813463">
    <property type="component" value="Chromosome 5"/>
</dbReference>
<protein>
    <submittedName>
        <fullName evidence="6">Pentatricopeptide repeat-containing protein At3g63370, chloroplastic</fullName>
    </submittedName>
</protein>
<dbReference type="Pfam" id="PF01535">
    <property type="entry name" value="PPR"/>
    <property type="match status" value="5"/>
</dbReference>